<proteinExistence type="predicted"/>
<gene>
    <name evidence="1" type="ORF">MARPO_0485s0002</name>
</gene>
<keyword evidence="2" id="KW-1185">Reference proteome</keyword>
<dbReference type="Proteomes" id="UP000244005">
    <property type="component" value="Unassembled WGS sequence"/>
</dbReference>
<organism evidence="1 2">
    <name type="scientific">Marchantia polymorpha</name>
    <name type="common">Common liverwort</name>
    <name type="synonym">Marchantia aquatica</name>
    <dbReference type="NCBI Taxonomy" id="3197"/>
    <lineage>
        <taxon>Eukaryota</taxon>
        <taxon>Viridiplantae</taxon>
        <taxon>Streptophyta</taxon>
        <taxon>Embryophyta</taxon>
        <taxon>Marchantiophyta</taxon>
        <taxon>Marchantiopsida</taxon>
        <taxon>Marchantiidae</taxon>
        <taxon>Marchantiales</taxon>
        <taxon>Marchantiaceae</taxon>
        <taxon>Marchantia</taxon>
    </lineage>
</organism>
<name>A0A2R6VYR8_MARPO</name>
<dbReference type="AlphaFoldDB" id="A0A2R6VYR8"/>
<reference evidence="2" key="1">
    <citation type="journal article" date="2017" name="Cell">
        <title>Insights into land plant evolution garnered from the Marchantia polymorpha genome.</title>
        <authorList>
            <person name="Bowman J.L."/>
            <person name="Kohchi T."/>
            <person name="Yamato K.T."/>
            <person name="Jenkins J."/>
            <person name="Shu S."/>
            <person name="Ishizaki K."/>
            <person name="Yamaoka S."/>
            <person name="Nishihama R."/>
            <person name="Nakamura Y."/>
            <person name="Berger F."/>
            <person name="Adam C."/>
            <person name="Aki S.S."/>
            <person name="Althoff F."/>
            <person name="Araki T."/>
            <person name="Arteaga-Vazquez M.A."/>
            <person name="Balasubrmanian S."/>
            <person name="Barry K."/>
            <person name="Bauer D."/>
            <person name="Boehm C.R."/>
            <person name="Briginshaw L."/>
            <person name="Caballero-Perez J."/>
            <person name="Catarino B."/>
            <person name="Chen F."/>
            <person name="Chiyoda S."/>
            <person name="Chovatia M."/>
            <person name="Davies K.M."/>
            <person name="Delmans M."/>
            <person name="Demura T."/>
            <person name="Dierschke T."/>
            <person name="Dolan L."/>
            <person name="Dorantes-Acosta A.E."/>
            <person name="Eklund D.M."/>
            <person name="Florent S.N."/>
            <person name="Flores-Sandoval E."/>
            <person name="Fujiyama A."/>
            <person name="Fukuzawa H."/>
            <person name="Galik B."/>
            <person name="Grimanelli D."/>
            <person name="Grimwood J."/>
            <person name="Grossniklaus U."/>
            <person name="Hamada T."/>
            <person name="Haseloff J."/>
            <person name="Hetherington A.J."/>
            <person name="Higo A."/>
            <person name="Hirakawa Y."/>
            <person name="Hundley H.N."/>
            <person name="Ikeda Y."/>
            <person name="Inoue K."/>
            <person name="Inoue S.I."/>
            <person name="Ishida S."/>
            <person name="Jia Q."/>
            <person name="Kakita M."/>
            <person name="Kanazawa T."/>
            <person name="Kawai Y."/>
            <person name="Kawashima T."/>
            <person name="Kennedy M."/>
            <person name="Kinose K."/>
            <person name="Kinoshita T."/>
            <person name="Kohara Y."/>
            <person name="Koide E."/>
            <person name="Komatsu K."/>
            <person name="Kopischke S."/>
            <person name="Kubo M."/>
            <person name="Kyozuka J."/>
            <person name="Lagercrantz U."/>
            <person name="Lin S.S."/>
            <person name="Lindquist E."/>
            <person name="Lipzen A.M."/>
            <person name="Lu C.W."/>
            <person name="De Luna E."/>
            <person name="Martienssen R.A."/>
            <person name="Minamino N."/>
            <person name="Mizutani M."/>
            <person name="Mizutani M."/>
            <person name="Mochizuki N."/>
            <person name="Monte I."/>
            <person name="Mosher R."/>
            <person name="Nagasaki H."/>
            <person name="Nakagami H."/>
            <person name="Naramoto S."/>
            <person name="Nishitani K."/>
            <person name="Ohtani M."/>
            <person name="Okamoto T."/>
            <person name="Okumura M."/>
            <person name="Phillips J."/>
            <person name="Pollak B."/>
            <person name="Reinders A."/>
            <person name="Rovekamp M."/>
            <person name="Sano R."/>
            <person name="Sawa S."/>
            <person name="Schmid M.W."/>
            <person name="Shirakawa M."/>
            <person name="Solano R."/>
            <person name="Spunde A."/>
            <person name="Suetsugu N."/>
            <person name="Sugano S."/>
            <person name="Sugiyama A."/>
            <person name="Sun R."/>
            <person name="Suzuki Y."/>
            <person name="Takenaka M."/>
            <person name="Takezawa D."/>
            <person name="Tomogane H."/>
            <person name="Tsuzuki M."/>
            <person name="Ueda T."/>
            <person name="Umeda M."/>
            <person name="Ward J.M."/>
            <person name="Watanabe Y."/>
            <person name="Yazaki K."/>
            <person name="Yokoyama R."/>
            <person name="Yoshitake Y."/>
            <person name="Yotsui I."/>
            <person name="Zachgo S."/>
            <person name="Schmutz J."/>
        </authorList>
    </citation>
    <scope>NUCLEOTIDE SEQUENCE [LARGE SCALE GENOMIC DNA]</scope>
    <source>
        <strain evidence="2">Tak-1</strain>
    </source>
</reference>
<sequence>MVPRSRNSSRRSITHEHLCRVLCQRDARGVRGTNYQNEWQRSSAIEDFCLLQALHSIRHRSVIRRRSIRFRFQSKSWFFLN</sequence>
<evidence type="ECO:0000313" key="1">
    <source>
        <dbReference type="EMBL" id="PTQ26743.1"/>
    </source>
</evidence>
<accession>A0A2R6VYR8</accession>
<evidence type="ECO:0000313" key="2">
    <source>
        <dbReference type="Proteomes" id="UP000244005"/>
    </source>
</evidence>
<protein>
    <submittedName>
        <fullName evidence="1">Uncharacterized protein</fullName>
    </submittedName>
</protein>
<dbReference type="Gramene" id="Mp5g03260.1">
    <property type="protein sequence ID" value="Mp5g03260.1.cds1"/>
    <property type="gene ID" value="Mp5g03260"/>
</dbReference>
<dbReference type="EMBL" id="KZ773110">
    <property type="protein sequence ID" value="PTQ26743.1"/>
    <property type="molecule type" value="Genomic_DNA"/>
</dbReference>